<dbReference type="AlphaFoldDB" id="A0A8K0J9M3"/>
<feature type="transmembrane region" description="Helical" evidence="1">
    <location>
        <begin position="48"/>
        <end position="68"/>
    </location>
</feature>
<reference evidence="2" key="1">
    <citation type="journal article" date="2020" name="bioRxiv">
        <title>Whole genome comparisons of ergot fungi reveals the divergence and evolution of species within the genus Claviceps are the result of varying mechanisms driving genome evolution and host range expansion.</title>
        <authorList>
            <person name="Wyka S.A."/>
            <person name="Mondo S.J."/>
            <person name="Liu M."/>
            <person name="Dettman J."/>
            <person name="Nalam V."/>
            <person name="Broders K.D."/>
        </authorList>
    </citation>
    <scope>NUCLEOTIDE SEQUENCE</scope>
    <source>
        <strain evidence="2">CCC 489</strain>
    </source>
</reference>
<proteinExistence type="predicted"/>
<evidence type="ECO:0008006" key="4">
    <source>
        <dbReference type="Google" id="ProtNLM"/>
    </source>
</evidence>
<feature type="transmembrane region" description="Helical" evidence="1">
    <location>
        <begin position="89"/>
        <end position="112"/>
    </location>
</feature>
<keyword evidence="3" id="KW-1185">Reference proteome</keyword>
<comment type="caution">
    <text evidence="2">The sequence shown here is derived from an EMBL/GenBank/DDBJ whole genome shotgun (WGS) entry which is preliminary data.</text>
</comment>
<name>A0A8K0J9M3_9HYPO</name>
<feature type="transmembrane region" description="Helical" evidence="1">
    <location>
        <begin position="23"/>
        <end position="42"/>
    </location>
</feature>
<sequence>MGGKPETSVEPTSPLSSLRNMDLVLRLLSTLVCIAILALGGVSASHSGVFLLAILGPPAACVILWSLLQFSLSASRFEHMNFRSRFRMVIGVLIIIGFGIAILCLGLFRQWWANNDSGFSSDDFDDDEHKSRNEKLVTKLTIAGLVLGCVVTVIQLGICWVTLRRLLLHRRETIV</sequence>
<evidence type="ECO:0000313" key="2">
    <source>
        <dbReference type="EMBL" id="KAG5928071.1"/>
    </source>
</evidence>
<dbReference type="OrthoDB" id="4957221at2759"/>
<accession>A0A8K0J9M3</accession>
<organism evidence="2 3">
    <name type="scientific">Claviceps africana</name>
    <dbReference type="NCBI Taxonomy" id="83212"/>
    <lineage>
        <taxon>Eukaryota</taxon>
        <taxon>Fungi</taxon>
        <taxon>Dikarya</taxon>
        <taxon>Ascomycota</taxon>
        <taxon>Pezizomycotina</taxon>
        <taxon>Sordariomycetes</taxon>
        <taxon>Hypocreomycetidae</taxon>
        <taxon>Hypocreales</taxon>
        <taxon>Clavicipitaceae</taxon>
        <taxon>Claviceps</taxon>
    </lineage>
</organism>
<dbReference type="Proteomes" id="UP000811619">
    <property type="component" value="Unassembled WGS sequence"/>
</dbReference>
<evidence type="ECO:0000313" key="3">
    <source>
        <dbReference type="Proteomes" id="UP000811619"/>
    </source>
</evidence>
<keyword evidence="1" id="KW-0812">Transmembrane</keyword>
<keyword evidence="1" id="KW-0472">Membrane</keyword>
<gene>
    <name evidence="2" type="ORF">E4U42_001309</name>
</gene>
<protein>
    <recommendedName>
        <fullName evidence="4">Transmembrane protein</fullName>
    </recommendedName>
</protein>
<feature type="transmembrane region" description="Helical" evidence="1">
    <location>
        <begin position="140"/>
        <end position="163"/>
    </location>
</feature>
<evidence type="ECO:0000256" key="1">
    <source>
        <dbReference type="SAM" id="Phobius"/>
    </source>
</evidence>
<keyword evidence="1" id="KW-1133">Transmembrane helix</keyword>
<dbReference type="EMBL" id="SRPY01000138">
    <property type="protein sequence ID" value="KAG5928071.1"/>
    <property type="molecule type" value="Genomic_DNA"/>
</dbReference>